<name>A0ABT2B2L6_9ACTN</name>
<accession>A0ABT2B2L6</accession>
<evidence type="ECO:0000313" key="1">
    <source>
        <dbReference type="EMBL" id="MCS0602193.1"/>
    </source>
</evidence>
<reference evidence="1 2" key="1">
    <citation type="submission" date="2022-08" db="EMBL/GenBank/DDBJ databases">
        <authorList>
            <person name="Somphong A."/>
            <person name="Phongsopitanun W."/>
        </authorList>
    </citation>
    <scope>NUCLEOTIDE SEQUENCE [LARGE SCALE GENOMIC DNA]</scope>
    <source>
        <strain evidence="1 2">LP11</strain>
    </source>
</reference>
<organism evidence="1 2">
    <name type="scientific">Streptomyces pyxinicus</name>
    <dbReference type="NCBI Taxonomy" id="2970331"/>
    <lineage>
        <taxon>Bacteria</taxon>
        <taxon>Bacillati</taxon>
        <taxon>Actinomycetota</taxon>
        <taxon>Actinomycetes</taxon>
        <taxon>Kitasatosporales</taxon>
        <taxon>Streptomycetaceae</taxon>
        <taxon>Streptomyces</taxon>
    </lineage>
</organism>
<dbReference type="EMBL" id="JANUGP010000008">
    <property type="protein sequence ID" value="MCS0602193.1"/>
    <property type="molecule type" value="Genomic_DNA"/>
</dbReference>
<evidence type="ECO:0000313" key="2">
    <source>
        <dbReference type="Proteomes" id="UP001205612"/>
    </source>
</evidence>
<keyword evidence="2" id="KW-1185">Reference proteome</keyword>
<dbReference type="RefSeq" id="WP_258778711.1">
    <property type="nucleotide sequence ID" value="NZ_JANUGP010000008.1"/>
</dbReference>
<comment type="caution">
    <text evidence="1">The sequence shown here is derived from an EMBL/GenBank/DDBJ whole genome shotgun (WGS) entry which is preliminary data.</text>
</comment>
<sequence>MTIKVYTVTQEGVVTAPRTTVTVTRSYTDQPAPMSTVLPPCACPQHRKGEEAR</sequence>
<gene>
    <name evidence="1" type="ORF">NX794_13395</name>
</gene>
<protein>
    <submittedName>
        <fullName evidence="1">Uncharacterized protein</fullName>
    </submittedName>
</protein>
<proteinExistence type="predicted"/>
<dbReference type="Proteomes" id="UP001205612">
    <property type="component" value="Unassembled WGS sequence"/>
</dbReference>